<keyword evidence="11" id="KW-1185">Reference proteome</keyword>
<dbReference type="Pfam" id="PF02797">
    <property type="entry name" value="Chal_sti_synt_C"/>
    <property type="match status" value="1"/>
</dbReference>
<keyword evidence="6" id="KW-0012">Acyltransferase</keyword>
<dbReference type="STRING" id="370526.SAMN04489835_1649"/>
<dbReference type="InterPro" id="IPR016039">
    <property type="entry name" value="Thiolase-like"/>
</dbReference>
<proteinExistence type="inferred from homology"/>
<name>A0A1H6J798_MYCRU</name>
<dbReference type="GO" id="GO:0006633">
    <property type="term" value="P:fatty acid biosynthetic process"/>
    <property type="evidence" value="ECO:0007669"/>
    <property type="project" value="UniProtKB-UniPathway"/>
</dbReference>
<reference evidence="11" key="1">
    <citation type="submission" date="2016-10" db="EMBL/GenBank/DDBJ databases">
        <authorList>
            <person name="Varghese N."/>
            <person name="Submissions S."/>
        </authorList>
    </citation>
    <scope>NUCLEOTIDE SEQUENCE [LARGE SCALE GENOMIC DNA]</scope>
    <source>
        <strain evidence="11">DSM 45405</strain>
    </source>
</reference>
<comment type="subunit">
    <text evidence="3">Homodimer.</text>
</comment>
<dbReference type="PANTHER" id="PTHR11877:SF99">
    <property type="entry name" value="1,3,6,8-TETRAHYDROXYNAPHTHALENE SYNTHASE"/>
    <property type="match status" value="1"/>
</dbReference>
<sequence>MTDTTHYPSIDYHSAQWTGAPRIGGTAVALTSHRYDQDEVASTLASVGGPEFMRFAQSSGVQTRSLALPLSRYPVLSGFTEANDTYIRVAVDLGERAVRSALEAAHVAPHEVDAIVMVSSTGVAVPTVDARVASRIGLRPDVKRIPLFGLGCVAGAAGMARVHDYLRGFPSDVAVLLSVELCSLTLQRDDTSIPALIGACLFGDGAAAVVVTGADRVPASPTSPRGPAVLATRSRLFPDTIDVMGWNVSSAGFGLVMSRDVPHMADNYLRDEVDRFLGDHGLTVGDISTWICHPGGPKVIDAIDRAIALPPEANAHSRNSLRENGNFSSASVLDVLDRTLATPPEPGSLGVLLAMGPGFSFELILLGW</sequence>
<dbReference type="AlphaFoldDB" id="A0A1H6J798"/>
<dbReference type="InterPro" id="IPR012328">
    <property type="entry name" value="Chalcone/stilbene_synt_C"/>
</dbReference>
<evidence type="ECO:0000256" key="1">
    <source>
        <dbReference type="ARBA" id="ARBA00005194"/>
    </source>
</evidence>
<evidence type="ECO:0000259" key="9">
    <source>
        <dbReference type="Pfam" id="PF02797"/>
    </source>
</evidence>
<evidence type="ECO:0000256" key="3">
    <source>
        <dbReference type="ARBA" id="ARBA00011738"/>
    </source>
</evidence>
<dbReference type="Gene3D" id="3.40.47.10">
    <property type="match status" value="2"/>
</dbReference>
<organism evidence="10 11">
    <name type="scientific">Mycolicibacterium rutilum</name>
    <name type="common">Mycobacterium rutilum</name>
    <dbReference type="NCBI Taxonomy" id="370526"/>
    <lineage>
        <taxon>Bacteria</taxon>
        <taxon>Bacillati</taxon>
        <taxon>Actinomycetota</taxon>
        <taxon>Actinomycetes</taxon>
        <taxon>Mycobacteriales</taxon>
        <taxon>Mycobacteriaceae</taxon>
        <taxon>Mycolicibacterium</taxon>
    </lineage>
</organism>
<dbReference type="RefSeq" id="WP_173839584.1">
    <property type="nucleotide sequence ID" value="NZ_LT629971.1"/>
</dbReference>
<comment type="similarity">
    <text evidence="2">Belongs to the thiolase-like superfamily. Chalcone/stilbene synthases family.</text>
</comment>
<evidence type="ECO:0000313" key="11">
    <source>
        <dbReference type="Proteomes" id="UP000182915"/>
    </source>
</evidence>
<dbReference type="PIRSF" id="PIRSF000451">
    <property type="entry name" value="PKS_III"/>
    <property type="match status" value="1"/>
</dbReference>
<feature type="domain" description="Chalcone/stilbene synthase C-terminal" evidence="9">
    <location>
        <begin position="234"/>
        <end position="366"/>
    </location>
</feature>
<dbReference type="UniPathway" id="UPA00094"/>
<feature type="active site" description="Acyl-thioester intermediate" evidence="7">
    <location>
        <position position="152"/>
    </location>
</feature>
<dbReference type="Pfam" id="PF00195">
    <property type="entry name" value="Chal_sti_synt_N"/>
    <property type="match status" value="1"/>
</dbReference>
<dbReference type="SUPFAM" id="SSF53901">
    <property type="entry name" value="Thiolase-like"/>
    <property type="match status" value="1"/>
</dbReference>
<keyword evidence="5" id="KW-0276">Fatty acid metabolism</keyword>
<evidence type="ECO:0000256" key="2">
    <source>
        <dbReference type="ARBA" id="ARBA00005531"/>
    </source>
</evidence>
<dbReference type="PANTHER" id="PTHR11877">
    <property type="entry name" value="HYDROXYMETHYLGLUTARYL-COA SYNTHASE"/>
    <property type="match status" value="1"/>
</dbReference>
<dbReference type="CDD" id="cd00831">
    <property type="entry name" value="CHS_like"/>
    <property type="match status" value="1"/>
</dbReference>
<dbReference type="GO" id="GO:0030639">
    <property type="term" value="P:polyketide biosynthetic process"/>
    <property type="evidence" value="ECO:0007669"/>
    <property type="project" value="TreeGrafter"/>
</dbReference>
<dbReference type="Proteomes" id="UP000182915">
    <property type="component" value="Chromosome I"/>
</dbReference>
<evidence type="ECO:0000256" key="4">
    <source>
        <dbReference type="ARBA" id="ARBA00022679"/>
    </source>
</evidence>
<comment type="pathway">
    <text evidence="1">Lipid metabolism; fatty acid biosynthesis.</text>
</comment>
<evidence type="ECO:0000256" key="5">
    <source>
        <dbReference type="ARBA" id="ARBA00022832"/>
    </source>
</evidence>
<dbReference type="EMBL" id="LT629971">
    <property type="protein sequence ID" value="SEH57865.1"/>
    <property type="molecule type" value="Genomic_DNA"/>
</dbReference>
<keyword evidence="5" id="KW-0443">Lipid metabolism</keyword>
<dbReference type="InterPro" id="IPR001099">
    <property type="entry name" value="Chalcone/stilbene_synt_N"/>
</dbReference>
<gene>
    <name evidence="10" type="ORF">SAMN04489835_1649</name>
</gene>
<protein>
    <submittedName>
        <fullName evidence="10">Alkylresorcinol/alkylpyrone synthase</fullName>
    </submittedName>
</protein>
<accession>A0A1H6J798</accession>
<evidence type="ECO:0000259" key="8">
    <source>
        <dbReference type="Pfam" id="PF00195"/>
    </source>
</evidence>
<evidence type="ECO:0000313" key="10">
    <source>
        <dbReference type="EMBL" id="SEH57865.1"/>
    </source>
</evidence>
<keyword evidence="4" id="KW-0808">Transferase</keyword>
<feature type="domain" description="Chalcone/stilbene synthase N-terminal" evidence="8">
    <location>
        <begin position="87"/>
        <end position="214"/>
    </location>
</feature>
<evidence type="ECO:0000256" key="7">
    <source>
        <dbReference type="PIRSR" id="PIRSR000451-1"/>
    </source>
</evidence>
<dbReference type="InterPro" id="IPR011141">
    <property type="entry name" value="Polyketide_synthase_type-III"/>
</dbReference>
<evidence type="ECO:0000256" key="6">
    <source>
        <dbReference type="ARBA" id="ARBA00023315"/>
    </source>
</evidence>
<dbReference type="GO" id="GO:0016747">
    <property type="term" value="F:acyltransferase activity, transferring groups other than amino-acyl groups"/>
    <property type="evidence" value="ECO:0007669"/>
    <property type="project" value="InterPro"/>
</dbReference>